<keyword evidence="3" id="KW-1185">Reference proteome</keyword>
<evidence type="ECO:0000313" key="2">
    <source>
        <dbReference type="EMBL" id="KAJ7010083.1"/>
    </source>
</evidence>
<keyword evidence="1" id="KW-0812">Transmembrane</keyword>
<protein>
    <submittedName>
        <fullName evidence="2">Uncharacterized protein</fullName>
    </submittedName>
</protein>
<keyword evidence="1" id="KW-1133">Transmembrane helix</keyword>
<proteinExistence type="predicted"/>
<keyword evidence="1" id="KW-0472">Membrane</keyword>
<dbReference type="AlphaFoldDB" id="A0AAD6RJL7"/>
<gene>
    <name evidence="2" type="ORF">NC653_000727</name>
</gene>
<evidence type="ECO:0000313" key="3">
    <source>
        <dbReference type="Proteomes" id="UP001164929"/>
    </source>
</evidence>
<feature type="transmembrane region" description="Helical" evidence="1">
    <location>
        <begin position="12"/>
        <end position="32"/>
    </location>
</feature>
<comment type="caution">
    <text evidence="2">The sequence shown here is derived from an EMBL/GenBank/DDBJ whole genome shotgun (WGS) entry which is preliminary data.</text>
</comment>
<dbReference type="EMBL" id="JAQIZT010000001">
    <property type="protein sequence ID" value="KAJ7010083.1"/>
    <property type="molecule type" value="Genomic_DNA"/>
</dbReference>
<reference evidence="2 3" key="1">
    <citation type="journal article" date="2023" name="Mol. Ecol. Resour.">
        <title>Chromosome-level genome assembly of a triploid poplar Populus alba 'Berolinensis'.</title>
        <authorList>
            <person name="Chen S."/>
            <person name="Yu Y."/>
            <person name="Wang X."/>
            <person name="Wang S."/>
            <person name="Zhang T."/>
            <person name="Zhou Y."/>
            <person name="He R."/>
            <person name="Meng N."/>
            <person name="Wang Y."/>
            <person name="Liu W."/>
            <person name="Liu Z."/>
            <person name="Liu J."/>
            <person name="Guo Q."/>
            <person name="Huang H."/>
            <person name="Sederoff R.R."/>
            <person name="Wang G."/>
            <person name="Qu G."/>
            <person name="Chen S."/>
        </authorList>
    </citation>
    <scope>NUCLEOTIDE SEQUENCE [LARGE SCALE GENOMIC DNA]</scope>
    <source>
        <strain evidence="2">SC-2020</strain>
    </source>
</reference>
<accession>A0AAD6RJL7</accession>
<dbReference type="Proteomes" id="UP001164929">
    <property type="component" value="Chromosome 1"/>
</dbReference>
<sequence>MKQVCRRERESRWLLGGCAGFLWWSLYFWWYVGRVCWYSRRRRQLWKRRRDRKKNKCAETGRKTGFLADFGPDSPFPQAMKSTSIYRRWKRAILSTLRKNFSL</sequence>
<name>A0AAD6RJL7_9ROSI</name>
<evidence type="ECO:0000256" key="1">
    <source>
        <dbReference type="SAM" id="Phobius"/>
    </source>
</evidence>
<organism evidence="2 3">
    <name type="scientific">Populus alba x Populus x berolinensis</name>
    <dbReference type="NCBI Taxonomy" id="444605"/>
    <lineage>
        <taxon>Eukaryota</taxon>
        <taxon>Viridiplantae</taxon>
        <taxon>Streptophyta</taxon>
        <taxon>Embryophyta</taxon>
        <taxon>Tracheophyta</taxon>
        <taxon>Spermatophyta</taxon>
        <taxon>Magnoliopsida</taxon>
        <taxon>eudicotyledons</taxon>
        <taxon>Gunneridae</taxon>
        <taxon>Pentapetalae</taxon>
        <taxon>rosids</taxon>
        <taxon>fabids</taxon>
        <taxon>Malpighiales</taxon>
        <taxon>Salicaceae</taxon>
        <taxon>Saliceae</taxon>
        <taxon>Populus</taxon>
    </lineage>
</organism>